<sequence>MAATVPMMVQNCSKICELMTKLDSSPKEVMVTFLSSTHPEMVFRKRLMKAGLGAKTTRSIVNNLGKLACSSSQGQNDWEQLASEIVICQEIIRGHYPSGTYVSSHQITPDFFSEGAERLREEQITSGMSFLHTLIHQKLAAGMKKVDTEAYDNDKGGQDAVNVLETKRATPSDRDNPNEILGTVDNASMLSLKNLVYFKPTPTEKAAHKLATLEVLLAA</sequence>
<dbReference type="VEuPathDB" id="FungiDB:MELLADRAFT_114250"/>
<proteinExistence type="predicted"/>
<name>F4SCT1_MELLP</name>
<dbReference type="HOGENOM" id="CLU_1215012_0_0_1"/>
<gene>
    <name evidence="1" type="ORF">MELLADRAFT_114250</name>
</gene>
<protein>
    <submittedName>
        <fullName evidence="1">Uncharacterized protein</fullName>
    </submittedName>
</protein>
<accession>F4SCT1</accession>
<dbReference type="Proteomes" id="UP000001072">
    <property type="component" value="Unassembled WGS sequence"/>
</dbReference>
<dbReference type="GeneID" id="18925273"/>
<dbReference type="EMBL" id="GL883220">
    <property type="protein sequence ID" value="EGF97544.1"/>
    <property type="molecule type" value="Genomic_DNA"/>
</dbReference>
<dbReference type="OrthoDB" id="10374763at2759"/>
<organism evidence="2">
    <name type="scientific">Melampsora larici-populina (strain 98AG31 / pathotype 3-4-7)</name>
    <name type="common">Poplar leaf rust fungus</name>
    <dbReference type="NCBI Taxonomy" id="747676"/>
    <lineage>
        <taxon>Eukaryota</taxon>
        <taxon>Fungi</taxon>
        <taxon>Dikarya</taxon>
        <taxon>Basidiomycota</taxon>
        <taxon>Pucciniomycotina</taxon>
        <taxon>Pucciniomycetes</taxon>
        <taxon>Pucciniales</taxon>
        <taxon>Melampsoraceae</taxon>
        <taxon>Melampsora</taxon>
    </lineage>
</organism>
<dbReference type="AlphaFoldDB" id="F4SCT1"/>
<dbReference type="InParanoid" id="F4SCT1"/>
<keyword evidence="2" id="KW-1185">Reference proteome</keyword>
<evidence type="ECO:0000313" key="1">
    <source>
        <dbReference type="EMBL" id="EGF97544.1"/>
    </source>
</evidence>
<dbReference type="RefSeq" id="XP_007419184.1">
    <property type="nucleotide sequence ID" value="XM_007419122.1"/>
</dbReference>
<reference evidence="2" key="1">
    <citation type="journal article" date="2011" name="Proc. Natl. Acad. Sci. U.S.A.">
        <title>Obligate biotrophy features unraveled by the genomic analysis of rust fungi.</title>
        <authorList>
            <person name="Duplessis S."/>
            <person name="Cuomo C.A."/>
            <person name="Lin Y.-C."/>
            <person name="Aerts A."/>
            <person name="Tisserant E."/>
            <person name="Veneault-Fourrey C."/>
            <person name="Joly D.L."/>
            <person name="Hacquard S."/>
            <person name="Amselem J."/>
            <person name="Cantarel B.L."/>
            <person name="Chiu R."/>
            <person name="Coutinho P.M."/>
            <person name="Feau N."/>
            <person name="Field M."/>
            <person name="Frey P."/>
            <person name="Gelhaye E."/>
            <person name="Goldberg J."/>
            <person name="Grabherr M.G."/>
            <person name="Kodira C.D."/>
            <person name="Kohler A."/>
            <person name="Kuees U."/>
            <person name="Lindquist E.A."/>
            <person name="Lucas S.M."/>
            <person name="Mago R."/>
            <person name="Mauceli E."/>
            <person name="Morin E."/>
            <person name="Murat C."/>
            <person name="Pangilinan J.L."/>
            <person name="Park R."/>
            <person name="Pearson M."/>
            <person name="Quesneville H."/>
            <person name="Rouhier N."/>
            <person name="Sakthikumar S."/>
            <person name="Salamov A.A."/>
            <person name="Schmutz J."/>
            <person name="Selles B."/>
            <person name="Shapiro H."/>
            <person name="Tanguay P."/>
            <person name="Tuskan G.A."/>
            <person name="Henrissat B."/>
            <person name="Van de Peer Y."/>
            <person name="Rouze P."/>
            <person name="Ellis J.G."/>
            <person name="Dodds P.N."/>
            <person name="Schein J.E."/>
            <person name="Zhong S."/>
            <person name="Hamelin R.C."/>
            <person name="Grigoriev I.V."/>
            <person name="Szabo L.J."/>
            <person name="Martin F."/>
        </authorList>
    </citation>
    <scope>NUCLEOTIDE SEQUENCE [LARGE SCALE GENOMIC DNA]</scope>
    <source>
        <strain evidence="2">98AG31 / pathotype 3-4-7</strain>
    </source>
</reference>
<dbReference type="KEGG" id="mlr:MELLADRAFT_114250"/>
<evidence type="ECO:0000313" key="2">
    <source>
        <dbReference type="Proteomes" id="UP000001072"/>
    </source>
</evidence>